<proteinExistence type="predicted"/>
<feature type="region of interest" description="Disordered" evidence="1">
    <location>
        <begin position="1"/>
        <end position="76"/>
    </location>
</feature>
<reference evidence="2" key="1">
    <citation type="submission" date="2019-10" db="EMBL/GenBank/DDBJ databases">
        <title>Draft genome sequece of Microseira wollei NIES-4236.</title>
        <authorList>
            <person name="Yamaguchi H."/>
            <person name="Suzuki S."/>
            <person name="Kawachi M."/>
        </authorList>
    </citation>
    <scope>NUCLEOTIDE SEQUENCE</scope>
    <source>
        <strain evidence="2">NIES-4236</strain>
    </source>
</reference>
<comment type="caution">
    <text evidence="2">The sequence shown here is derived from an EMBL/GenBank/DDBJ whole genome shotgun (WGS) entry which is preliminary data.</text>
</comment>
<name>A0AAV3XR55_9CYAN</name>
<organism evidence="2 3">
    <name type="scientific">Microseira wollei NIES-4236</name>
    <dbReference type="NCBI Taxonomy" id="2530354"/>
    <lineage>
        <taxon>Bacteria</taxon>
        <taxon>Bacillati</taxon>
        <taxon>Cyanobacteriota</taxon>
        <taxon>Cyanophyceae</taxon>
        <taxon>Oscillatoriophycideae</taxon>
        <taxon>Aerosakkonematales</taxon>
        <taxon>Aerosakkonemataceae</taxon>
        <taxon>Microseira</taxon>
    </lineage>
</organism>
<keyword evidence="3" id="KW-1185">Reference proteome</keyword>
<feature type="compositionally biased region" description="Basic and acidic residues" evidence="1">
    <location>
        <begin position="1"/>
        <end position="14"/>
    </location>
</feature>
<evidence type="ECO:0000313" key="3">
    <source>
        <dbReference type="Proteomes" id="UP001050975"/>
    </source>
</evidence>
<accession>A0AAV3XR55</accession>
<evidence type="ECO:0000256" key="1">
    <source>
        <dbReference type="SAM" id="MobiDB-lite"/>
    </source>
</evidence>
<protein>
    <submittedName>
        <fullName evidence="2">Uncharacterized protein</fullName>
    </submittedName>
</protein>
<dbReference type="RefSeq" id="WP_226592050.1">
    <property type="nucleotide sequence ID" value="NZ_BLAY01000215.1"/>
</dbReference>
<gene>
    <name evidence="2" type="ORF">MiSe_81560</name>
</gene>
<sequence length="76" mass="8468">MNSEATVKEREIIMSDRTNSQEPQSTTNTSGNQDIEPQDPQPESGFVDCQELMEIRQSSPTNPRVNDKAEANQSEA</sequence>
<feature type="compositionally biased region" description="Polar residues" evidence="1">
    <location>
        <begin position="16"/>
        <end position="35"/>
    </location>
</feature>
<evidence type="ECO:0000313" key="2">
    <source>
        <dbReference type="EMBL" id="GET43334.1"/>
    </source>
</evidence>
<dbReference type="EMBL" id="BLAY01000215">
    <property type="protein sequence ID" value="GET43334.1"/>
    <property type="molecule type" value="Genomic_DNA"/>
</dbReference>
<dbReference type="AlphaFoldDB" id="A0AAV3XR55"/>
<dbReference type="Proteomes" id="UP001050975">
    <property type="component" value="Unassembled WGS sequence"/>
</dbReference>